<dbReference type="GO" id="GO:0010468">
    <property type="term" value="P:regulation of gene expression"/>
    <property type="evidence" value="ECO:0007669"/>
    <property type="project" value="InterPro"/>
</dbReference>
<feature type="transmembrane region" description="Helical" evidence="1">
    <location>
        <begin position="205"/>
        <end position="222"/>
    </location>
</feature>
<dbReference type="InterPro" id="IPR017516">
    <property type="entry name" value="AbrB_dup"/>
</dbReference>
<organism evidence="3 5">
    <name type="scientific">Salinicoccus halodurans</name>
    <dbReference type="NCBI Taxonomy" id="407035"/>
    <lineage>
        <taxon>Bacteria</taxon>
        <taxon>Bacillati</taxon>
        <taxon>Bacillota</taxon>
        <taxon>Bacilli</taxon>
        <taxon>Bacillales</taxon>
        <taxon>Staphylococcaceae</taxon>
        <taxon>Salinicoccus</taxon>
    </lineage>
</organism>
<dbReference type="EMBL" id="FOTB01000001">
    <property type="protein sequence ID" value="SFK61466.1"/>
    <property type="molecule type" value="Genomic_DNA"/>
</dbReference>
<keyword evidence="1" id="KW-1133">Transmembrane helix</keyword>
<dbReference type="Proteomes" id="UP000183090">
    <property type="component" value="Unassembled WGS sequence"/>
</dbReference>
<feature type="transmembrane region" description="Helical" evidence="1">
    <location>
        <begin position="234"/>
        <end position="254"/>
    </location>
</feature>
<reference evidence="2 4" key="1">
    <citation type="journal article" date="2015" name="Int. J. Syst. Evol. Microbiol.">
        <title>Complete genome sequence of Salinicoccus halodurans H3B36, isolated from the Qaidam Basin in China.</title>
        <authorList>
            <person name="Jiang K."/>
            <person name="Xue Y."/>
            <person name="Ma Y."/>
        </authorList>
    </citation>
    <scope>NUCLEOTIDE SEQUENCE [LARGE SCALE GENOMIC DNA]</scope>
    <source>
        <strain evidence="2 4">H3B36</strain>
    </source>
</reference>
<dbReference type="NCBIfam" id="TIGR03082">
    <property type="entry name" value="Gneg_AbrB_dup"/>
    <property type="match status" value="2"/>
</dbReference>
<feature type="transmembrane region" description="Helical" evidence="1">
    <location>
        <begin position="110"/>
        <end position="128"/>
    </location>
</feature>
<dbReference type="EMBL" id="CP011366">
    <property type="protein sequence ID" value="AKG74172.1"/>
    <property type="molecule type" value="Genomic_DNA"/>
</dbReference>
<feature type="transmembrane region" description="Helical" evidence="1">
    <location>
        <begin position="149"/>
        <end position="166"/>
    </location>
</feature>
<dbReference type="Pfam" id="PF05145">
    <property type="entry name" value="AbrB"/>
    <property type="match status" value="1"/>
</dbReference>
<keyword evidence="1" id="KW-0472">Membrane</keyword>
<dbReference type="PIRSF" id="PIRSF038991">
    <property type="entry name" value="Protein_AbrB"/>
    <property type="match status" value="1"/>
</dbReference>
<feature type="transmembrane region" description="Helical" evidence="1">
    <location>
        <begin position="178"/>
        <end position="198"/>
    </location>
</feature>
<dbReference type="KEGG" id="shv:AAT16_07940"/>
<evidence type="ECO:0000313" key="2">
    <source>
        <dbReference type="EMBL" id="AKG74172.1"/>
    </source>
</evidence>
<accession>A0A0F7HKY5</accession>
<dbReference type="InterPro" id="IPR007820">
    <property type="entry name" value="AbrB_fam"/>
</dbReference>
<feature type="transmembrane region" description="Helical" evidence="1">
    <location>
        <begin position="325"/>
        <end position="343"/>
    </location>
</feature>
<dbReference type="GO" id="GO:0016020">
    <property type="term" value="C:membrane"/>
    <property type="evidence" value="ECO:0007669"/>
    <property type="project" value="InterPro"/>
</dbReference>
<keyword evidence="4" id="KW-1185">Reference proteome</keyword>
<keyword evidence="2" id="KW-0378">Hydrolase</keyword>
<sequence length="357" mass="39978">MKYLRLLYLFIAAFILSWLLQEVGMILPWLFGSMIATVIFYRIYGPVTGFKKWMGDLGIFIIGIEIGTTFTKETVLDMQNDVFNIVLLSLMVIALSLLLAKFFMKLTGCTYESAVLATIPGALSQMIIMAEEEKRADLLLVTLTQMSRIVLVVIFVPFIASMFSGAPPGIPEDAAPDFTSVLAPEMLILAAGAVLLIFIMKFLKFPVPVMIAPMISILTWNLTTDQIFSLNVEFMYFAQILFGIRIGLQISSLINRLNRRMVISMLIQNVLLILGTMLIVILFILFTEHNFNDLFLSAAPGGIGQIIIVAVETGANIAMISSYHIFRIFFILLVVAPVINIILSRNRTRRRRDGEET</sequence>
<dbReference type="GO" id="GO:0004177">
    <property type="term" value="F:aminopeptidase activity"/>
    <property type="evidence" value="ECO:0007669"/>
    <property type="project" value="UniProtKB-KW"/>
</dbReference>
<dbReference type="AlphaFoldDB" id="A0A0F7HKY5"/>
<reference evidence="3 5" key="3">
    <citation type="submission" date="2016-10" db="EMBL/GenBank/DDBJ databases">
        <authorList>
            <person name="Varghese N."/>
            <person name="Submissions S."/>
        </authorList>
    </citation>
    <scope>NUCLEOTIDE SEQUENCE [LARGE SCALE GENOMIC DNA]</scope>
    <source>
        <strain evidence="3 5">CGMCC 1.6501</strain>
    </source>
</reference>
<feature type="transmembrane region" description="Helical" evidence="1">
    <location>
        <begin position="266"/>
        <end position="286"/>
    </location>
</feature>
<keyword evidence="2" id="KW-0031">Aminopeptidase</keyword>
<evidence type="ECO:0000313" key="4">
    <source>
        <dbReference type="Proteomes" id="UP000034029"/>
    </source>
</evidence>
<feature type="transmembrane region" description="Helical" evidence="1">
    <location>
        <begin position="26"/>
        <end position="44"/>
    </location>
</feature>
<feature type="transmembrane region" description="Helical" evidence="1">
    <location>
        <begin position="82"/>
        <end position="104"/>
    </location>
</feature>
<dbReference type="Proteomes" id="UP000034029">
    <property type="component" value="Chromosome"/>
</dbReference>
<evidence type="ECO:0000313" key="5">
    <source>
        <dbReference type="Proteomes" id="UP000183090"/>
    </source>
</evidence>
<gene>
    <name evidence="2" type="ORF">AAT16_07940</name>
    <name evidence="3" type="ORF">SAMN05216235_0835</name>
</gene>
<dbReference type="PANTHER" id="PTHR38457:SF1">
    <property type="entry name" value="REGULATOR ABRB-RELATED"/>
    <property type="match status" value="1"/>
</dbReference>
<protein>
    <submittedName>
        <fullName evidence="2">Aminopeptidase</fullName>
    </submittedName>
</protein>
<proteinExistence type="predicted"/>
<keyword evidence="1" id="KW-0812">Transmembrane</keyword>
<dbReference type="PANTHER" id="PTHR38457">
    <property type="entry name" value="REGULATOR ABRB-RELATED"/>
    <property type="match status" value="1"/>
</dbReference>
<keyword evidence="2" id="KW-0645">Protease</keyword>
<evidence type="ECO:0000256" key="1">
    <source>
        <dbReference type="SAM" id="Phobius"/>
    </source>
</evidence>
<name>A0A0F7HKY5_9STAP</name>
<dbReference type="OrthoDB" id="5460360at2"/>
<reference evidence="4" key="2">
    <citation type="submission" date="2015-04" db="EMBL/GenBank/DDBJ databases">
        <title>Complete genome sequence of Salinicoccus halodurans strain H3B36, isolated from the Qaidam basin of China.</title>
        <authorList>
            <person name="Ma Y."/>
            <person name="Jiang K."/>
            <person name="Xue Y."/>
        </authorList>
    </citation>
    <scope>NUCLEOTIDE SEQUENCE [LARGE SCALE GENOMIC DNA]</scope>
    <source>
        <strain evidence="4">H3B36</strain>
    </source>
</reference>
<dbReference type="RefSeq" id="WP_046790356.1">
    <property type="nucleotide sequence ID" value="NZ_CP011366.1"/>
</dbReference>
<feature type="transmembrane region" description="Helical" evidence="1">
    <location>
        <begin position="5"/>
        <end position="20"/>
    </location>
</feature>
<evidence type="ECO:0000313" key="3">
    <source>
        <dbReference type="EMBL" id="SFK61466.1"/>
    </source>
</evidence>